<evidence type="ECO:0000256" key="7">
    <source>
        <dbReference type="ARBA" id="ARBA00038459"/>
    </source>
</evidence>
<organism evidence="12 13">
    <name type="scientific">Pyrenophora tritici-repentis</name>
    <dbReference type="NCBI Taxonomy" id="45151"/>
    <lineage>
        <taxon>Eukaryota</taxon>
        <taxon>Fungi</taxon>
        <taxon>Dikarya</taxon>
        <taxon>Ascomycota</taxon>
        <taxon>Pezizomycotina</taxon>
        <taxon>Dothideomycetes</taxon>
        <taxon>Pleosporomycetidae</taxon>
        <taxon>Pleosporales</taxon>
        <taxon>Pleosporineae</taxon>
        <taxon>Pleosporaceae</taxon>
        <taxon>Pyrenophora</taxon>
    </lineage>
</organism>
<dbReference type="GO" id="GO:0003676">
    <property type="term" value="F:nucleic acid binding"/>
    <property type="evidence" value="ECO:0007669"/>
    <property type="project" value="InterPro"/>
</dbReference>
<feature type="domain" description="Major facilitator superfamily (MFS) profile" evidence="11">
    <location>
        <begin position="1"/>
        <end position="473"/>
    </location>
</feature>
<evidence type="ECO:0000256" key="10">
    <source>
        <dbReference type="SAM" id="Phobius"/>
    </source>
</evidence>
<protein>
    <submittedName>
        <fullName evidence="12">ProP, Permease major facilitator superfamily</fullName>
    </submittedName>
</protein>
<feature type="coiled-coil region" evidence="8">
    <location>
        <begin position="810"/>
        <end position="837"/>
    </location>
</feature>
<feature type="region of interest" description="Disordered" evidence="9">
    <location>
        <begin position="864"/>
        <end position="888"/>
    </location>
</feature>
<dbReference type="PANTHER" id="PTHR23502:SF186">
    <property type="entry name" value="MAJOR FACILITATOR SUPERFAMILY (MFS) PROFILE DOMAIN-CONTAINING PROTEIN"/>
    <property type="match status" value="1"/>
</dbReference>
<dbReference type="Pfam" id="PF07690">
    <property type="entry name" value="MFS_1"/>
    <property type="match status" value="1"/>
</dbReference>
<evidence type="ECO:0000256" key="9">
    <source>
        <dbReference type="SAM" id="MobiDB-lite"/>
    </source>
</evidence>
<feature type="transmembrane region" description="Helical" evidence="10">
    <location>
        <begin position="412"/>
        <end position="437"/>
    </location>
</feature>
<accession>A0A834RQD5</accession>
<evidence type="ECO:0000259" key="11">
    <source>
        <dbReference type="PROSITE" id="PS50850"/>
    </source>
</evidence>
<feature type="transmembrane region" description="Helical" evidence="10">
    <location>
        <begin position="140"/>
        <end position="161"/>
    </location>
</feature>
<evidence type="ECO:0000256" key="8">
    <source>
        <dbReference type="SAM" id="Coils"/>
    </source>
</evidence>
<dbReference type="InterPro" id="IPR036397">
    <property type="entry name" value="RNaseH_sf"/>
</dbReference>
<dbReference type="InterPro" id="IPR011701">
    <property type="entry name" value="MFS"/>
</dbReference>
<keyword evidence="6 10" id="KW-0472">Membrane</keyword>
<dbReference type="Gene3D" id="1.20.1250.20">
    <property type="entry name" value="MFS general substrate transporter like domains"/>
    <property type="match status" value="1"/>
</dbReference>
<evidence type="ECO:0000256" key="2">
    <source>
        <dbReference type="ARBA" id="ARBA00022448"/>
    </source>
</evidence>
<feature type="transmembrane region" description="Helical" evidence="10">
    <location>
        <begin position="381"/>
        <end position="405"/>
    </location>
</feature>
<feature type="transmembrane region" description="Helical" evidence="10">
    <location>
        <begin position="197"/>
        <end position="218"/>
    </location>
</feature>
<dbReference type="InterPro" id="IPR036259">
    <property type="entry name" value="MFS_trans_sf"/>
</dbReference>
<comment type="caution">
    <text evidence="12">The sequence shown here is derived from an EMBL/GenBank/DDBJ whole genome shotgun (WGS) entry which is preliminary data.</text>
</comment>
<keyword evidence="8" id="KW-0175">Coiled coil</keyword>
<dbReference type="Proteomes" id="UP000245464">
    <property type="component" value="Chromosome 8"/>
</dbReference>
<keyword evidence="3" id="KW-1003">Cell membrane</keyword>
<dbReference type="CDD" id="cd17323">
    <property type="entry name" value="MFS_Tpo1_MDR_like"/>
    <property type="match status" value="1"/>
</dbReference>
<dbReference type="GO" id="GO:0005886">
    <property type="term" value="C:plasma membrane"/>
    <property type="evidence" value="ECO:0007669"/>
    <property type="project" value="UniProtKB-SubCell"/>
</dbReference>
<evidence type="ECO:0000256" key="6">
    <source>
        <dbReference type="ARBA" id="ARBA00023136"/>
    </source>
</evidence>
<evidence type="ECO:0000256" key="1">
    <source>
        <dbReference type="ARBA" id="ARBA00004651"/>
    </source>
</evidence>
<keyword evidence="2" id="KW-0813">Transport</keyword>
<dbReference type="PANTHER" id="PTHR23502">
    <property type="entry name" value="MAJOR FACILITATOR SUPERFAMILY"/>
    <property type="match status" value="1"/>
</dbReference>
<dbReference type="KEGG" id="ptrr:90957856"/>
<dbReference type="SUPFAM" id="SSF103473">
    <property type="entry name" value="MFS general substrate transporter"/>
    <property type="match status" value="1"/>
</dbReference>
<dbReference type="RefSeq" id="XP_065960549.1">
    <property type="nucleotide sequence ID" value="XM_066109627.1"/>
</dbReference>
<dbReference type="Pfam" id="PF03184">
    <property type="entry name" value="DDE_1"/>
    <property type="match status" value="1"/>
</dbReference>
<proteinExistence type="inferred from homology"/>
<dbReference type="InterPro" id="IPR004875">
    <property type="entry name" value="DDE_SF_endonuclease_dom"/>
</dbReference>
<evidence type="ECO:0000256" key="4">
    <source>
        <dbReference type="ARBA" id="ARBA00022692"/>
    </source>
</evidence>
<keyword evidence="4 10" id="KW-0812">Transmembrane</keyword>
<feature type="transmembrane region" description="Helical" evidence="10">
    <location>
        <begin position="276"/>
        <end position="295"/>
    </location>
</feature>
<reference evidence="12 13" key="1">
    <citation type="journal article" date="2018" name="BMC Genomics">
        <title>Comparative genomics of the wheat fungal pathogen Pyrenophora tritici-repentis reveals chromosomal variations and genome plasticity.</title>
        <authorList>
            <person name="Moolhuijzen P."/>
            <person name="See P.T."/>
            <person name="Hane J.K."/>
            <person name="Shi G."/>
            <person name="Liu Z."/>
            <person name="Oliver R.P."/>
            <person name="Moffat C.S."/>
        </authorList>
    </citation>
    <scope>NUCLEOTIDE SEQUENCE [LARGE SCALE GENOMIC DNA]</scope>
    <source>
        <strain evidence="12">M4</strain>
    </source>
</reference>
<dbReference type="AlphaFoldDB" id="A0A834RQD5"/>
<evidence type="ECO:0000256" key="5">
    <source>
        <dbReference type="ARBA" id="ARBA00022989"/>
    </source>
</evidence>
<dbReference type="GO" id="GO:0022857">
    <property type="term" value="F:transmembrane transporter activity"/>
    <property type="evidence" value="ECO:0007669"/>
    <property type="project" value="InterPro"/>
</dbReference>
<comment type="similarity">
    <text evidence="7">Belongs to the major facilitator superfamily. DHA1 family. Polyamines/proton antiporter (TC 2.A.1.2.16) subfamily.</text>
</comment>
<feature type="transmembrane region" description="Helical" evidence="10">
    <location>
        <begin position="354"/>
        <end position="375"/>
    </location>
</feature>
<dbReference type="GeneID" id="90957856"/>
<sequence length="888" mass="97792">MNGTGNYLASDMNPSKSLYNGRPTVPISHFKRVLYQAIIDDTITNAEYDGNGTLEDPYVITWLPNDPFDPMNISNGIKWWITAIVAMMTLAVSFASSAYSGGIEIYGRRYITVSSGLLLAVFSAASAASQNVTTLVVTRFLAGALGSSPLTNGGGVLADIFPSSQRGLATTLFATAPFLGPTIGPIVGGFVGQAAGWRWIEGMIAVFTGVIAILYALVVPETYSPVLLAKRAAKLSEVTSKTFKSKIELERGKKTASEAFVTALVRPWILLFCEPIVFLLAAYTAIIYGALYMFFPAFPIVYQVGRGWSSGMGGLAFIGVAAGMSCAIVYLFWENKRYARNTANSPTGHLDPEARLPPALLGSIIIPVGLYWFAWTNGSNVHWIVSIIGSAPFGFGMVLVFISCVNYLVDSYVIYAASVMAASSVVRSLFGVAFPLFTPYMYRHLEEEMIVDYILDLGLRGFSPTYAAIRDTADRLLATRGAGQVGQKWPANFVGRTDRLVTRFNRAYDRQRAPCGDPILIKSWFELVEQTKAKYGICDEDVYNFDEAGFSMGKITTQLVITASERRARPKAVQPGGREWVTFIAGINAAGWSIPPFLIFTSQHHLSARYEEAGIPRDRAIAVSDNGWTNNELGVAWLKYFDAHTKTRVVGTRRLLIFDGHESHNSFAFQELCKESNIYTLCMPPYSSHLLQPLDVGCFSPLKRVYSREVESLIRHHINYVTKLEFLPAFKTAFDRSFTPANICSAFRGAGLIPLQLDVVLSKLDVKLRTPTPPAVLAETLWQACTPSNLQLLRRLVSLRGGAEVMMLSAELMRDRIASLEKANEAAIKRRQRKKKRIQKRGVLTKGAGEDIIAQYETDEQIACEERQGGERSGVSRPEKSTNKTTNI</sequence>
<feature type="transmembrane region" description="Helical" evidence="10">
    <location>
        <begin position="315"/>
        <end position="333"/>
    </location>
</feature>
<evidence type="ECO:0000313" key="12">
    <source>
        <dbReference type="EMBL" id="KAF7567719.1"/>
    </source>
</evidence>
<dbReference type="InterPro" id="IPR020846">
    <property type="entry name" value="MFS_dom"/>
</dbReference>
<comment type="subcellular location">
    <subcellularLocation>
        <location evidence="1">Cell membrane</location>
        <topology evidence="1">Multi-pass membrane protein</topology>
    </subcellularLocation>
</comment>
<dbReference type="PROSITE" id="PS50850">
    <property type="entry name" value="MFS"/>
    <property type="match status" value="1"/>
</dbReference>
<gene>
    <name evidence="12" type="ORF">PtrM4_143100</name>
</gene>
<feature type="transmembrane region" description="Helical" evidence="10">
    <location>
        <begin position="110"/>
        <end position="128"/>
    </location>
</feature>
<dbReference type="EMBL" id="NQIK02000008">
    <property type="protein sequence ID" value="KAF7567719.1"/>
    <property type="molecule type" value="Genomic_DNA"/>
</dbReference>
<evidence type="ECO:0000256" key="3">
    <source>
        <dbReference type="ARBA" id="ARBA00022475"/>
    </source>
</evidence>
<dbReference type="Gene3D" id="3.30.420.10">
    <property type="entry name" value="Ribonuclease H-like superfamily/Ribonuclease H"/>
    <property type="match status" value="1"/>
</dbReference>
<name>A0A834RQD5_9PLEO</name>
<feature type="transmembrane region" description="Helical" evidence="10">
    <location>
        <begin position="77"/>
        <end position="98"/>
    </location>
</feature>
<keyword evidence="5 10" id="KW-1133">Transmembrane helix</keyword>
<feature type="transmembrane region" description="Helical" evidence="10">
    <location>
        <begin position="168"/>
        <end position="191"/>
    </location>
</feature>
<evidence type="ECO:0000313" key="13">
    <source>
        <dbReference type="Proteomes" id="UP000245464"/>
    </source>
</evidence>